<dbReference type="Gene3D" id="1.10.10.10">
    <property type="entry name" value="Winged helix-like DNA-binding domain superfamily/Winged helix DNA-binding domain"/>
    <property type="match status" value="1"/>
</dbReference>
<sequence>MDEVFKALADTSRRLLLDRLNERAGQSLRELCAGLEMSRQAVSKHLAVLEGAGLVTAVRHGRERLHYLNPVPIHDIADRWIDQYERGRMAALGNLKDALEGTAMSKPEYVYTIYIHTTPEKLWEGLTSPEFLKQYHGGWAPSSDWKVGSKVLWPVEDGGEPQDLGQVVTESEPGKRLAYTWHTLQPMHQEMFGMGDEEFAEAAKERSKVTFDIEPSEEPDLGVKLTITHDGFTSADSKMLAGVKDGWTMMLSELKTILEKAA</sequence>
<dbReference type="PANTHER" id="PTHR38600">
    <property type="entry name" value="TRANSCRIPTIONAL REGULATORY PROTEIN"/>
    <property type="match status" value="1"/>
</dbReference>
<dbReference type="SUPFAM" id="SSF55961">
    <property type="entry name" value="Bet v1-like"/>
    <property type="match status" value="1"/>
</dbReference>
<dbReference type="Pfam" id="PF08327">
    <property type="entry name" value="AHSA1"/>
    <property type="match status" value="1"/>
</dbReference>
<dbReference type="CDD" id="cd00090">
    <property type="entry name" value="HTH_ARSR"/>
    <property type="match status" value="1"/>
</dbReference>
<evidence type="ECO:0000256" key="1">
    <source>
        <dbReference type="ARBA" id="ARBA00006817"/>
    </source>
</evidence>
<dbReference type="InterPro" id="IPR036390">
    <property type="entry name" value="WH_DNA-bd_sf"/>
</dbReference>
<proteinExistence type="inferred from homology"/>
<organism evidence="3 4">
    <name type="scientific">Streptomyces durmitorensis</name>
    <dbReference type="NCBI Taxonomy" id="319947"/>
    <lineage>
        <taxon>Bacteria</taxon>
        <taxon>Bacillati</taxon>
        <taxon>Actinomycetota</taxon>
        <taxon>Actinomycetes</taxon>
        <taxon>Kitasatosporales</taxon>
        <taxon>Streptomycetaceae</taxon>
        <taxon>Streptomyces</taxon>
    </lineage>
</organism>
<protein>
    <submittedName>
        <fullName evidence="3">Metalloregulator ArsR/SmtB family transcription factor</fullName>
    </submittedName>
</protein>
<keyword evidence="4" id="KW-1185">Reference proteome</keyword>
<dbReference type="SUPFAM" id="SSF46785">
    <property type="entry name" value="Winged helix' DNA-binding domain"/>
    <property type="match status" value="1"/>
</dbReference>
<dbReference type="InterPro" id="IPR011991">
    <property type="entry name" value="ArsR-like_HTH"/>
</dbReference>
<dbReference type="SMART" id="SM00418">
    <property type="entry name" value="HTH_ARSR"/>
    <property type="match status" value="1"/>
</dbReference>
<dbReference type="PROSITE" id="PS50987">
    <property type="entry name" value="HTH_ARSR_2"/>
    <property type="match status" value="1"/>
</dbReference>
<dbReference type="InterPro" id="IPR001845">
    <property type="entry name" value="HTH_ArsR_DNA-bd_dom"/>
</dbReference>
<dbReference type="NCBIfam" id="NF033788">
    <property type="entry name" value="HTH_metalloreg"/>
    <property type="match status" value="1"/>
</dbReference>
<dbReference type="PRINTS" id="PR00778">
    <property type="entry name" value="HTHARSR"/>
</dbReference>
<dbReference type="InterPro" id="IPR023393">
    <property type="entry name" value="START-like_dom_sf"/>
</dbReference>
<evidence type="ECO:0000259" key="2">
    <source>
        <dbReference type="PROSITE" id="PS50987"/>
    </source>
</evidence>
<dbReference type="EMBL" id="CP097289">
    <property type="protein sequence ID" value="UQT57068.1"/>
    <property type="molecule type" value="Genomic_DNA"/>
</dbReference>
<dbReference type="Pfam" id="PF12840">
    <property type="entry name" value="HTH_20"/>
    <property type="match status" value="1"/>
</dbReference>
<dbReference type="Gene3D" id="3.30.530.20">
    <property type="match status" value="1"/>
</dbReference>
<name>A0ABY4PT78_9ACTN</name>
<reference evidence="3 4" key="1">
    <citation type="submission" date="2022-05" db="EMBL/GenBank/DDBJ databases">
        <authorList>
            <person name="Zhou X."/>
            <person name="Li K."/>
            <person name="Man Y."/>
        </authorList>
    </citation>
    <scope>NUCLEOTIDE SEQUENCE [LARGE SCALE GENOMIC DNA]</scope>
    <source>
        <strain evidence="3 4">MS405</strain>
    </source>
</reference>
<comment type="similarity">
    <text evidence="1">Belongs to the AHA1 family.</text>
</comment>
<dbReference type="CDD" id="cd08893">
    <property type="entry name" value="SRPBCC_CalC_Aha1-like_GntR-HTH"/>
    <property type="match status" value="1"/>
</dbReference>
<dbReference type="InterPro" id="IPR013538">
    <property type="entry name" value="ASHA1/2-like_C"/>
</dbReference>
<gene>
    <name evidence="3" type="ORF">M4V62_19245</name>
</gene>
<dbReference type="RefSeq" id="WP_249588487.1">
    <property type="nucleotide sequence ID" value="NZ_BAAAQL010000037.1"/>
</dbReference>
<evidence type="ECO:0000313" key="4">
    <source>
        <dbReference type="Proteomes" id="UP000829992"/>
    </source>
</evidence>
<dbReference type="InterPro" id="IPR036388">
    <property type="entry name" value="WH-like_DNA-bd_sf"/>
</dbReference>
<accession>A0ABY4PT78</accession>
<evidence type="ECO:0000313" key="3">
    <source>
        <dbReference type="EMBL" id="UQT57068.1"/>
    </source>
</evidence>
<dbReference type="Proteomes" id="UP000829992">
    <property type="component" value="Chromosome"/>
</dbReference>
<feature type="domain" description="HTH arsR-type" evidence="2">
    <location>
        <begin position="1"/>
        <end position="88"/>
    </location>
</feature>
<dbReference type="PANTHER" id="PTHR38600:SF1">
    <property type="entry name" value="TRANSCRIPTIONAL REGULATORY PROTEIN"/>
    <property type="match status" value="1"/>
</dbReference>